<proteinExistence type="predicted"/>
<dbReference type="EMBL" id="UINC01065197">
    <property type="protein sequence ID" value="SVB94607.1"/>
    <property type="molecule type" value="Genomic_DNA"/>
</dbReference>
<feature type="coiled-coil region" evidence="1">
    <location>
        <begin position="298"/>
        <end position="325"/>
    </location>
</feature>
<sequence length="452" mass="48809">RILGCSGFVDATPLTKIKLAGIGKKFFGDLIAYCDSAEDRSTLVLISETAAQAKLAAAAVTDEDKASLEEFLVGLLESAAHSLRLKERPEEELTDPEIRRMLGRIVLMTGNDSALLVAAMLEIRAAAAGADAKPMTKAVDGFIDNIGPTADTLKSAAGLTSDLLPQMRTACLNSLPFEPGSTRVRYLEALLNDAGPAILNAQEPWEKVTTRELASKWADDDPVLAAMVESDWGRKAATAAIRKDLDRMDAGRLGLLLDLRPDVRALISDEMFVKALVRLMKRNPNVARLPELVAQPLIDAAHEELQQQKSLLEDHQRELEAEFREEVSGRDDQIAALEGDLEQARSRIASRATAVRGAHDAELRQATIEALKGCAQMVINLQKEGGNEAVLEKLEQALKEVDLVILDRPGDVVTFDPGCHDRLGEGSGPKAKVVLSAIGYAEGEDVIIISKG</sequence>
<evidence type="ECO:0000313" key="2">
    <source>
        <dbReference type="EMBL" id="SVB94607.1"/>
    </source>
</evidence>
<feature type="non-terminal residue" evidence="2">
    <location>
        <position position="452"/>
    </location>
</feature>
<gene>
    <name evidence="2" type="ORF">METZ01_LOCUS247461</name>
</gene>
<dbReference type="AlphaFoldDB" id="A0A382I5W6"/>
<protein>
    <submittedName>
        <fullName evidence="2">Uncharacterized protein</fullName>
    </submittedName>
</protein>
<evidence type="ECO:0000256" key="1">
    <source>
        <dbReference type="SAM" id="Coils"/>
    </source>
</evidence>
<feature type="non-terminal residue" evidence="2">
    <location>
        <position position="1"/>
    </location>
</feature>
<keyword evidence="1" id="KW-0175">Coiled coil</keyword>
<reference evidence="2" key="1">
    <citation type="submission" date="2018-05" db="EMBL/GenBank/DDBJ databases">
        <authorList>
            <person name="Lanie J.A."/>
            <person name="Ng W.-L."/>
            <person name="Kazmierczak K.M."/>
            <person name="Andrzejewski T.M."/>
            <person name="Davidsen T.M."/>
            <person name="Wayne K.J."/>
            <person name="Tettelin H."/>
            <person name="Glass J.I."/>
            <person name="Rusch D."/>
            <person name="Podicherti R."/>
            <person name="Tsui H.-C.T."/>
            <person name="Winkler M.E."/>
        </authorList>
    </citation>
    <scope>NUCLEOTIDE SEQUENCE</scope>
</reference>
<name>A0A382I5W6_9ZZZZ</name>
<organism evidence="2">
    <name type="scientific">marine metagenome</name>
    <dbReference type="NCBI Taxonomy" id="408172"/>
    <lineage>
        <taxon>unclassified sequences</taxon>
        <taxon>metagenomes</taxon>
        <taxon>ecological metagenomes</taxon>
    </lineage>
</organism>
<accession>A0A382I5W6</accession>